<sequence length="692" mass="77016">MAYTLLVQHLIVIVLINSSNLRFSANIVSASSDYKTAESLIRIEIQKFTDEQLSNDIKLTKVLDRRVGSSSFYPYKNVSDEKPLFSWKSKKTDSEEKVIVIGRKTKNSENGALSEWMSGAFIALRKVKSSTTSPKDTSHYYAQIVYVRKDFDGILVEWDRWSPKIVKNLVRRETEVEAIDGFTVDTFLCAYGTCSCVACKCTNRNQPLIAINKETEDDEAEVERVPLRPKRTRKKYGVATALAYSRKGNALTTSIVKGKGGSRSVAFAETGTAVSESLASDDGDSTAYSRGHDTALSEAISGDGDTKSLAISNTGVAQSSSKSRGGLVEAKAAHTGFHEDWDDRDYDDEEEDDFDAKSLVSDTSKIFSEASERAKQAKITASSAAMVDDECTNEHVNDVVMTLNEWEALMERESFMDENEDEPEPSGGGDMFPYKNPLRYGIDVDLGVNSSVRLARKVRGSYVPRLACCGLNANPSKVLDFLKTFQQHCNPDLEAQVSRLENSLDKSNLTRILKTRKLSLSKLKDLVPMVLLKMYNSESTLNAKSYLEEMTDGKTSDNINLIVAIVVNAARFATNEAHYHKVKILKGLSINVRTVWTGILLEFKKCRKKGKSCNADDVAKLEEEQKLVLGLYLFLRFADARYTTFTKKDAVAVFNDFYKLHSASIMTLSSCKSRSIIFSAAMSRTKRSYITS</sequence>
<dbReference type="Proteomes" id="UP001642540">
    <property type="component" value="Unassembled WGS sequence"/>
</dbReference>
<evidence type="ECO:0000313" key="3">
    <source>
        <dbReference type="Proteomes" id="UP001642540"/>
    </source>
</evidence>
<feature type="signal peptide" evidence="1">
    <location>
        <begin position="1"/>
        <end position="24"/>
    </location>
</feature>
<protein>
    <submittedName>
        <fullName evidence="2">Uncharacterized protein</fullName>
    </submittedName>
</protein>
<gene>
    <name evidence="2" type="ORF">ODALV1_LOCUS29016</name>
</gene>
<name>A0ABP1S309_9HEXA</name>
<dbReference type="EMBL" id="CAXLJM020000148">
    <property type="protein sequence ID" value="CAL8142333.1"/>
    <property type="molecule type" value="Genomic_DNA"/>
</dbReference>
<organism evidence="2 3">
    <name type="scientific">Orchesella dallaii</name>
    <dbReference type="NCBI Taxonomy" id="48710"/>
    <lineage>
        <taxon>Eukaryota</taxon>
        <taxon>Metazoa</taxon>
        <taxon>Ecdysozoa</taxon>
        <taxon>Arthropoda</taxon>
        <taxon>Hexapoda</taxon>
        <taxon>Collembola</taxon>
        <taxon>Entomobryomorpha</taxon>
        <taxon>Entomobryoidea</taxon>
        <taxon>Orchesellidae</taxon>
        <taxon>Orchesellinae</taxon>
        <taxon>Orchesella</taxon>
    </lineage>
</organism>
<feature type="chain" id="PRO_5045155834" evidence="1">
    <location>
        <begin position="25"/>
        <end position="692"/>
    </location>
</feature>
<accession>A0ABP1S309</accession>
<evidence type="ECO:0000313" key="2">
    <source>
        <dbReference type="EMBL" id="CAL8142333.1"/>
    </source>
</evidence>
<evidence type="ECO:0000256" key="1">
    <source>
        <dbReference type="SAM" id="SignalP"/>
    </source>
</evidence>
<reference evidence="2 3" key="1">
    <citation type="submission" date="2024-08" db="EMBL/GenBank/DDBJ databases">
        <authorList>
            <person name="Cucini C."/>
            <person name="Frati F."/>
        </authorList>
    </citation>
    <scope>NUCLEOTIDE SEQUENCE [LARGE SCALE GENOMIC DNA]</scope>
</reference>
<keyword evidence="1" id="KW-0732">Signal</keyword>
<proteinExistence type="predicted"/>
<comment type="caution">
    <text evidence="2">The sequence shown here is derived from an EMBL/GenBank/DDBJ whole genome shotgun (WGS) entry which is preliminary data.</text>
</comment>
<keyword evidence="3" id="KW-1185">Reference proteome</keyword>